<protein>
    <submittedName>
        <fullName evidence="2">GNAT family N-acetyltransferase</fullName>
        <ecNumber evidence="2">2.3.1.-</ecNumber>
    </submittedName>
</protein>
<comment type="caution">
    <text evidence="2">The sequence shown here is derived from an EMBL/GenBank/DDBJ whole genome shotgun (WGS) entry which is preliminary data.</text>
</comment>
<proteinExistence type="predicted"/>
<dbReference type="GO" id="GO:0016746">
    <property type="term" value="F:acyltransferase activity"/>
    <property type="evidence" value="ECO:0007669"/>
    <property type="project" value="UniProtKB-KW"/>
</dbReference>
<dbReference type="Proteomes" id="UP001209854">
    <property type="component" value="Unassembled WGS sequence"/>
</dbReference>
<keyword evidence="3" id="KW-1185">Reference proteome</keyword>
<sequence>MAGFQFDFLTCSKLNLHHKKSGNEFILLRKKNISFNLLNYTLYTEDNNEIGSIYADYGANPYCEENPSHQTVSENWYSIDRMIINTEYQNLSLGTALVYLIVKEVQINSGLFLHVPLPAPPVLPFYLSCGFFPEPETVTALLKNQPYKLENHILQRRSYPIWRGATSILNANLHPKFVKNMEIFF</sequence>
<gene>
    <name evidence="2" type="ORF">NX722_10475</name>
</gene>
<dbReference type="Pfam" id="PF00583">
    <property type="entry name" value="Acetyltransf_1"/>
    <property type="match status" value="1"/>
</dbReference>
<dbReference type="SUPFAM" id="SSF55729">
    <property type="entry name" value="Acyl-CoA N-acyltransferases (Nat)"/>
    <property type="match status" value="1"/>
</dbReference>
<dbReference type="Gene3D" id="3.40.630.30">
    <property type="match status" value="1"/>
</dbReference>
<evidence type="ECO:0000259" key="1">
    <source>
        <dbReference type="Pfam" id="PF00583"/>
    </source>
</evidence>
<dbReference type="InterPro" id="IPR000182">
    <property type="entry name" value="GNAT_dom"/>
</dbReference>
<reference evidence="2 3" key="1">
    <citation type="submission" date="2022-10" db="EMBL/GenBank/DDBJ databases">
        <title>High-quality genome sequences of two octocoral-associated bacteria, Endozoicomonas euniceicola EF212 and Endozoicomonas gorgoniicola PS125.</title>
        <authorList>
            <person name="Chiou Y.-J."/>
            <person name="Chen Y.-H."/>
        </authorList>
    </citation>
    <scope>NUCLEOTIDE SEQUENCE [LARGE SCALE GENOMIC DNA]</scope>
    <source>
        <strain evidence="2 3">PS125</strain>
    </source>
</reference>
<dbReference type="RefSeq" id="WP_262567925.1">
    <property type="nucleotide sequence ID" value="NZ_JAPFCC010000001.1"/>
</dbReference>
<dbReference type="EC" id="2.3.1.-" evidence="2"/>
<evidence type="ECO:0000313" key="2">
    <source>
        <dbReference type="EMBL" id="MCW7553054.1"/>
    </source>
</evidence>
<organism evidence="2 3">
    <name type="scientific">Endozoicomonas gorgoniicola</name>
    <dbReference type="NCBI Taxonomy" id="1234144"/>
    <lineage>
        <taxon>Bacteria</taxon>
        <taxon>Pseudomonadati</taxon>
        <taxon>Pseudomonadota</taxon>
        <taxon>Gammaproteobacteria</taxon>
        <taxon>Oceanospirillales</taxon>
        <taxon>Endozoicomonadaceae</taxon>
        <taxon>Endozoicomonas</taxon>
    </lineage>
</organism>
<accession>A0ABT3MUM0</accession>
<dbReference type="InterPro" id="IPR016181">
    <property type="entry name" value="Acyl_CoA_acyltransferase"/>
</dbReference>
<keyword evidence="2" id="KW-0808">Transferase</keyword>
<feature type="domain" description="N-acetyltransferase" evidence="1">
    <location>
        <begin position="67"/>
        <end position="131"/>
    </location>
</feature>
<evidence type="ECO:0000313" key="3">
    <source>
        <dbReference type="Proteomes" id="UP001209854"/>
    </source>
</evidence>
<keyword evidence="2" id="KW-0012">Acyltransferase</keyword>
<dbReference type="EMBL" id="JAPFCC010000001">
    <property type="protein sequence ID" value="MCW7553054.1"/>
    <property type="molecule type" value="Genomic_DNA"/>
</dbReference>
<name>A0ABT3MUM0_9GAMM</name>